<dbReference type="GO" id="GO:0006310">
    <property type="term" value="P:DNA recombination"/>
    <property type="evidence" value="ECO:0007669"/>
    <property type="project" value="UniProtKB-KW"/>
</dbReference>
<dbReference type="Proteomes" id="UP000198397">
    <property type="component" value="Unassembled WGS sequence"/>
</dbReference>
<dbReference type="GO" id="GO:0003677">
    <property type="term" value="F:DNA binding"/>
    <property type="evidence" value="ECO:0007669"/>
    <property type="project" value="UniProtKB-UniRule"/>
</dbReference>
<dbReference type="InterPro" id="IPR044068">
    <property type="entry name" value="CB"/>
</dbReference>
<dbReference type="PANTHER" id="PTHR30349">
    <property type="entry name" value="PHAGE INTEGRASE-RELATED"/>
    <property type="match status" value="1"/>
</dbReference>
<evidence type="ECO:0000256" key="1">
    <source>
        <dbReference type="ARBA" id="ARBA00022908"/>
    </source>
</evidence>
<name>A0A238WTN8_HALVU</name>
<proteinExistence type="predicted"/>
<keyword evidence="2 4" id="KW-0238">DNA-binding</keyword>
<dbReference type="InterPro" id="IPR004107">
    <property type="entry name" value="Integrase_SAM-like_N"/>
</dbReference>
<feature type="domain" description="Tyr recombinase" evidence="5">
    <location>
        <begin position="115"/>
        <end position="322"/>
    </location>
</feature>
<dbReference type="RefSeq" id="WP_089384988.1">
    <property type="nucleotide sequence ID" value="NZ_FZNQ01000010.1"/>
</dbReference>
<dbReference type="PROSITE" id="PS51898">
    <property type="entry name" value="TYR_RECOMBINASE"/>
    <property type="match status" value="1"/>
</dbReference>
<dbReference type="InterPro" id="IPR010998">
    <property type="entry name" value="Integrase_recombinase_N"/>
</dbReference>
<sequence length="328" mass="38335">MPNPGLNPDQAKTTYLESRKTDLRESTLKSHHYRLKHFVRWCELNGITDVSTITRPEIDDYANWRRHDGDLTKASMKGQMDTLRVFLKFLERIGAVEPDLHEAVPKVSMSPSEERNDRIVPADEAREILETLDRYHYASVRHIWFLLAWRTSARISSLRALDVEDYHPEEEYIYYRERDGTKLKNGVQGERPVALSEETCTILDDYLKHNRVEVEDQHGRNPFISSPHGRVHRNTMRRWSYQLTCPSFRGESTECDCNTNSKQAYCCDDTVSPHAIRRGSITHFLREGLPEKVVSDRANVSEDVLDKHYDSRSKLEKMNQRRAFLDNI</sequence>
<dbReference type="InterPro" id="IPR013762">
    <property type="entry name" value="Integrase-like_cat_sf"/>
</dbReference>
<dbReference type="OrthoDB" id="198497at2157"/>
<gene>
    <name evidence="7" type="ORF">SAMN06264855_11032</name>
</gene>
<keyword evidence="8" id="KW-1185">Reference proteome</keyword>
<protein>
    <submittedName>
        <fullName evidence="7">Site-specific recombinase XerD</fullName>
    </submittedName>
</protein>
<feature type="domain" description="Core-binding (CB)" evidence="6">
    <location>
        <begin position="6"/>
        <end position="91"/>
    </location>
</feature>
<evidence type="ECO:0000256" key="3">
    <source>
        <dbReference type="ARBA" id="ARBA00023172"/>
    </source>
</evidence>
<dbReference type="GO" id="GO:0015074">
    <property type="term" value="P:DNA integration"/>
    <property type="evidence" value="ECO:0007669"/>
    <property type="project" value="UniProtKB-KW"/>
</dbReference>
<dbReference type="PROSITE" id="PS51900">
    <property type="entry name" value="CB"/>
    <property type="match status" value="1"/>
</dbReference>
<dbReference type="Gene3D" id="1.10.150.130">
    <property type="match status" value="1"/>
</dbReference>
<evidence type="ECO:0000256" key="4">
    <source>
        <dbReference type="PROSITE-ProRule" id="PRU01248"/>
    </source>
</evidence>
<accession>A0A238WTN8</accession>
<keyword evidence="3" id="KW-0233">DNA recombination</keyword>
<evidence type="ECO:0000259" key="6">
    <source>
        <dbReference type="PROSITE" id="PS51900"/>
    </source>
</evidence>
<dbReference type="PANTHER" id="PTHR30349:SF41">
    <property type="entry name" value="INTEGRASE_RECOMBINASE PROTEIN MJ0367-RELATED"/>
    <property type="match status" value="1"/>
</dbReference>
<reference evidence="7 8" key="1">
    <citation type="submission" date="2017-06" db="EMBL/GenBank/DDBJ databases">
        <authorList>
            <person name="Kim H.J."/>
            <person name="Triplett B.A."/>
        </authorList>
    </citation>
    <scope>NUCLEOTIDE SEQUENCE [LARGE SCALE GENOMIC DNA]</scope>
    <source>
        <strain evidence="7 8">DSM 8800</strain>
    </source>
</reference>
<dbReference type="Pfam" id="PF00589">
    <property type="entry name" value="Phage_integrase"/>
    <property type="match status" value="1"/>
</dbReference>
<dbReference type="Pfam" id="PF02899">
    <property type="entry name" value="Phage_int_SAM_1"/>
    <property type="match status" value="1"/>
</dbReference>
<dbReference type="InterPro" id="IPR050090">
    <property type="entry name" value="Tyrosine_recombinase_XerCD"/>
</dbReference>
<dbReference type="InterPro" id="IPR011010">
    <property type="entry name" value="DNA_brk_join_enz"/>
</dbReference>
<evidence type="ECO:0000313" key="7">
    <source>
        <dbReference type="EMBL" id="SNR49907.1"/>
    </source>
</evidence>
<evidence type="ECO:0000259" key="5">
    <source>
        <dbReference type="PROSITE" id="PS51898"/>
    </source>
</evidence>
<dbReference type="EMBL" id="FZNQ01000010">
    <property type="protein sequence ID" value="SNR49907.1"/>
    <property type="molecule type" value="Genomic_DNA"/>
</dbReference>
<dbReference type="SUPFAM" id="SSF56349">
    <property type="entry name" value="DNA breaking-rejoining enzymes"/>
    <property type="match status" value="1"/>
</dbReference>
<organism evidence="7 8">
    <name type="scientific">Halorubrum vacuolatum</name>
    <name type="common">Natronobacterium vacuolatum</name>
    <dbReference type="NCBI Taxonomy" id="63740"/>
    <lineage>
        <taxon>Archaea</taxon>
        <taxon>Methanobacteriati</taxon>
        <taxon>Methanobacteriota</taxon>
        <taxon>Stenosarchaea group</taxon>
        <taxon>Halobacteria</taxon>
        <taxon>Halobacteriales</taxon>
        <taxon>Haloferacaceae</taxon>
        <taxon>Halorubrum</taxon>
    </lineage>
</organism>
<dbReference type="InterPro" id="IPR002104">
    <property type="entry name" value="Integrase_catalytic"/>
</dbReference>
<evidence type="ECO:0000313" key="8">
    <source>
        <dbReference type="Proteomes" id="UP000198397"/>
    </source>
</evidence>
<evidence type="ECO:0000256" key="2">
    <source>
        <dbReference type="ARBA" id="ARBA00023125"/>
    </source>
</evidence>
<keyword evidence="1" id="KW-0229">DNA integration</keyword>
<dbReference type="AlphaFoldDB" id="A0A238WTN8"/>
<dbReference type="CDD" id="cd00397">
    <property type="entry name" value="DNA_BRE_C"/>
    <property type="match status" value="1"/>
</dbReference>
<dbReference type="Gene3D" id="1.10.443.10">
    <property type="entry name" value="Intergrase catalytic core"/>
    <property type="match status" value="1"/>
</dbReference>